<dbReference type="HOGENOM" id="CLU_1477870_0_0_1"/>
<dbReference type="EMBL" id="DS566067">
    <property type="status" value="NOT_ANNOTATED_CDS"/>
    <property type="molecule type" value="Genomic_DNA"/>
</dbReference>
<accession>H3GXI2</accession>
<proteinExistence type="predicted"/>
<dbReference type="GeneID" id="94227473"/>
<dbReference type="OMA" id="HIICAAM"/>
<protein>
    <submittedName>
        <fullName evidence="1">Uncharacterized protein</fullName>
    </submittedName>
</protein>
<dbReference type="InParanoid" id="H3GXI2"/>
<reference evidence="1" key="2">
    <citation type="submission" date="2015-06" db="UniProtKB">
        <authorList>
            <consortium name="EnsemblProtists"/>
        </authorList>
    </citation>
    <scope>IDENTIFICATION</scope>
    <source>
        <strain evidence="1">Pr102</strain>
    </source>
</reference>
<evidence type="ECO:0000313" key="1">
    <source>
        <dbReference type="EnsemblProtists" id="Phyra82306"/>
    </source>
</evidence>
<dbReference type="VEuPathDB" id="FungiDB:KRP22_5840"/>
<name>H3GXI2_PHYRM</name>
<dbReference type="OrthoDB" id="100294at2759"/>
<dbReference type="AlphaFoldDB" id="H3GXI2"/>
<dbReference type="RefSeq" id="XP_067746001.1">
    <property type="nucleotide sequence ID" value="XM_067891667.1"/>
</dbReference>
<keyword evidence="2" id="KW-1185">Reference proteome</keyword>
<dbReference type="EnsemblProtists" id="Phyra82306">
    <property type="protein sequence ID" value="Phyra82306"/>
    <property type="gene ID" value="Phyra82306"/>
</dbReference>
<evidence type="ECO:0000313" key="2">
    <source>
        <dbReference type="Proteomes" id="UP000005238"/>
    </source>
</evidence>
<dbReference type="eggNOG" id="ENOG502RF2X">
    <property type="taxonomic scope" value="Eukaryota"/>
</dbReference>
<dbReference type="Proteomes" id="UP000005238">
    <property type="component" value="Unassembled WGS sequence"/>
</dbReference>
<dbReference type="VEuPathDB" id="FungiDB:KRP23_6472"/>
<reference evidence="2" key="1">
    <citation type="journal article" date="2006" name="Science">
        <title>Phytophthora genome sequences uncover evolutionary origins and mechanisms of pathogenesis.</title>
        <authorList>
            <person name="Tyler B.M."/>
            <person name="Tripathy S."/>
            <person name="Zhang X."/>
            <person name="Dehal P."/>
            <person name="Jiang R.H."/>
            <person name="Aerts A."/>
            <person name="Arredondo F.D."/>
            <person name="Baxter L."/>
            <person name="Bensasson D."/>
            <person name="Beynon J.L."/>
            <person name="Chapman J."/>
            <person name="Damasceno C.M."/>
            <person name="Dorrance A.E."/>
            <person name="Dou D."/>
            <person name="Dickerman A.W."/>
            <person name="Dubchak I.L."/>
            <person name="Garbelotto M."/>
            <person name="Gijzen M."/>
            <person name="Gordon S.G."/>
            <person name="Govers F."/>
            <person name="Grunwald N.J."/>
            <person name="Huang W."/>
            <person name="Ivors K.L."/>
            <person name="Jones R.W."/>
            <person name="Kamoun S."/>
            <person name="Krampis K."/>
            <person name="Lamour K.H."/>
            <person name="Lee M.K."/>
            <person name="McDonald W.H."/>
            <person name="Medina M."/>
            <person name="Meijer H.J."/>
            <person name="Nordberg E.K."/>
            <person name="Maclean D.J."/>
            <person name="Ospina-Giraldo M.D."/>
            <person name="Morris P.F."/>
            <person name="Phuntumart V."/>
            <person name="Putnam N.H."/>
            <person name="Rash S."/>
            <person name="Rose J.K."/>
            <person name="Sakihama Y."/>
            <person name="Salamov A.A."/>
            <person name="Savidor A."/>
            <person name="Scheuring C.F."/>
            <person name="Smith B.M."/>
            <person name="Sobral B.W."/>
            <person name="Terry A."/>
            <person name="Torto-Alalibo T.A."/>
            <person name="Win J."/>
            <person name="Xu Z."/>
            <person name="Zhang H."/>
            <person name="Grigoriev I.V."/>
            <person name="Rokhsar D.S."/>
            <person name="Boore J.L."/>
        </authorList>
    </citation>
    <scope>NUCLEOTIDE SEQUENCE [LARGE SCALE GENOMIC DNA]</scope>
    <source>
        <strain evidence="2">Pr102</strain>
    </source>
</reference>
<sequence>MARKRMKVGTGECSALTRAQQDELEHIICAAMEGGAQIPWRKMIESASFANLTYDLLRREGKTVMRQLSKQRPGPIKRRVSDVDEAFAEPEPLDERVSELEALYARKDELVSDGGNQIKALKQQVKQLKAVIAEKDAFLAEEQKRQKQAESLQQCISELSAIIASKDVLLAEANARYEALVEGIRQLASGE</sequence>
<organism evidence="1 2">
    <name type="scientific">Phytophthora ramorum</name>
    <name type="common">Sudden oak death agent</name>
    <dbReference type="NCBI Taxonomy" id="164328"/>
    <lineage>
        <taxon>Eukaryota</taxon>
        <taxon>Sar</taxon>
        <taxon>Stramenopiles</taxon>
        <taxon>Oomycota</taxon>
        <taxon>Peronosporomycetes</taxon>
        <taxon>Peronosporales</taxon>
        <taxon>Peronosporaceae</taxon>
        <taxon>Phytophthora</taxon>
    </lineage>
</organism>